<dbReference type="InterPro" id="IPR000312">
    <property type="entry name" value="Glycosyl_Trfase_fam3"/>
</dbReference>
<evidence type="ECO:0000256" key="2">
    <source>
        <dbReference type="ARBA" id="ARBA00001958"/>
    </source>
</evidence>
<comment type="similarity">
    <text evidence="4">Belongs to the thymidine/pyrimidine-nucleoside phosphorylase family.</text>
</comment>
<dbReference type="EMBL" id="FRAR01000006">
    <property type="protein sequence ID" value="SHK05838.1"/>
    <property type="molecule type" value="Genomic_DNA"/>
</dbReference>
<dbReference type="Pfam" id="PF00591">
    <property type="entry name" value="Glycos_transf_3"/>
    <property type="match status" value="1"/>
</dbReference>
<comment type="catalytic activity">
    <reaction evidence="12">
        <text>thymidine + phosphate = 2-deoxy-alpha-D-ribose 1-phosphate + thymine</text>
        <dbReference type="Rhea" id="RHEA:16037"/>
        <dbReference type="ChEBI" id="CHEBI:17748"/>
        <dbReference type="ChEBI" id="CHEBI:17821"/>
        <dbReference type="ChEBI" id="CHEBI:43474"/>
        <dbReference type="ChEBI" id="CHEBI:57259"/>
        <dbReference type="EC" id="2.4.2.2"/>
    </reaction>
</comment>
<dbReference type="SMART" id="SM00941">
    <property type="entry name" value="PYNP_C"/>
    <property type="match status" value="1"/>
</dbReference>
<evidence type="ECO:0000256" key="10">
    <source>
        <dbReference type="ARBA" id="ARBA00022723"/>
    </source>
</evidence>
<evidence type="ECO:0000256" key="3">
    <source>
        <dbReference type="ARBA" id="ARBA00003877"/>
    </source>
</evidence>
<dbReference type="GO" id="GO:0006213">
    <property type="term" value="P:pyrimidine nucleoside metabolic process"/>
    <property type="evidence" value="ECO:0007669"/>
    <property type="project" value="InterPro"/>
</dbReference>
<reference evidence="15" key="1">
    <citation type="submission" date="2016-11" db="EMBL/GenBank/DDBJ databases">
        <authorList>
            <person name="Varghese N."/>
            <person name="Submissions S."/>
        </authorList>
    </citation>
    <scope>NUCLEOTIDE SEQUENCE [LARGE SCALE GENOMIC DNA]</scope>
    <source>
        <strain evidence="15">DSM 10349</strain>
    </source>
</reference>
<comment type="subunit">
    <text evidence="5">Homodimer.</text>
</comment>
<dbReference type="SUPFAM" id="SSF52418">
    <property type="entry name" value="Nucleoside phosphorylase/phosphoribosyltransferase catalytic domain"/>
    <property type="match status" value="1"/>
</dbReference>
<dbReference type="InterPro" id="IPR017459">
    <property type="entry name" value="Glycosyl_Trfase_fam3_N_dom"/>
</dbReference>
<dbReference type="InterPro" id="IPR018090">
    <property type="entry name" value="Pyrmidine_PPas_bac/euk"/>
</dbReference>
<evidence type="ECO:0000313" key="14">
    <source>
        <dbReference type="EMBL" id="SHK05838.1"/>
    </source>
</evidence>
<dbReference type="PIRSF" id="PIRSF000478">
    <property type="entry name" value="TP_PyNP"/>
    <property type="match status" value="1"/>
</dbReference>
<dbReference type="OrthoDB" id="9763887at2"/>
<evidence type="ECO:0000256" key="4">
    <source>
        <dbReference type="ARBA" id="ARBA00006915"/>
    </source>
</evidence>
<evidence type="ECO:0000256" key="11">
    <source>
        <dbReference type="ARBA" id="ARBA00048453"/>
    </source>
</evidence>
<comment type="cofactor">
    <cofactor evidence="2">
        <name>K(+)</name>
        <dbReference type="ChEBI" id="CHEBI:29103"/>
    </cofactor>
</comment>
<evidence type="ECO:0000256" key="1">
    <source>
        <dbReference type="ARBA" id="ARBA00001066"/>
    </source>
</evidence>
<dbReference type="FunFam" id="1.20.970.10:FF:000002">
    <property type="entry name" value="Pyrimidine-nucleoside phosphorylase"/>
    <property type="match status" value="1"/>
</dbReference>
<dbReference type="GO" id="GO:0005829">
    <property type="term" value="C:cytosol"/>
    <property type="evidence" value="ECO:0007669"/>
    <property type="project" value="TreeGrafter"/>
</dbReference>
<dbReference type="FunFam" id="3.40.1030.10:FF:000003">
    <property type="entry name" value="Pyrimidine-nucleoside phosphorylase"/>
    <property type="match status" value="1"/>
</dbReference>
<evidence type="ECO:0000256" key="8">
    <source>
        <dbReference type="ARBA" id="ARBA00022676"/>
    </source>
</evidence>
<protein>
    <recommendedName>
        <fullName evidence="7">Pyrimidine-nucleoside phosphorylase</fullName>
        <ecNumber evidence="6">2.4.2.2</ecNumber>
    </recommendedName>
</protein>
<dbReference type="Proteomes" id="UP000183997">
    <property type="component" value="Unassembled WGS sequence"/>
</dbReference>
<gene>
    <name evidence="14" type="ORF">SAMN02745123_00509</name>
</gene>
<proteinExistence type="inferred from homology"/>
<keyword evidence="15" id="KW-1185">Reference proteome</keyword>
<dbReference type="Pfam" id="PF07831">
    <property type="entry name" value="PYNP_C"/>
    <property type="match status" value="1"/>
</dbReference>
<dbReference type="NCBIfam" id="NF004490">
    <property type="entry name" value="PRK05820.1"/>
    <property type="match status" value="1"/>
</dbReference>
<comment type="function">
    <text evidence="3">Catalyzes phosphorolysis of the pyrimidine nucleosides uridine, thymidine and 2'-deoxyuridine with the formation of the corresponding pyrimidine base and ribose-1-phosphate.</text>
</comment>
<dbReference type="PANTHER" id="PTHR10515">
    <property type="entry name" value="THYMIDINE PHOSPHORYLASE"/>
    <property type="match status" value="1"/>
</dbReference>
<dbReference type="Gene3D" id="3.90.1170.30">
    <property type="entry name" value="Pyrimidine nucleoside phosphorylase-like, C-terminal domain"/>
    <property type="match status" value="1"/>
</dbReference>
<dbReference type="InterPro" id="IPR035902">
    <property type="entry name" value="Nuc_phospho_transferase"/>
</dbReference>
<dbReference type="NCBIfam" id="NF004747">
    <property type="entry name" value="PRK06078.1"/>
    <property type="match status" value="1"/>
</dbReference>
<dbReference type="InterPro" id="IPR036566">
    <property type="entry name" value="PYNP-like_C_sf"/>
</dbReference>
<evidence type="ECO:0000313" key="15">
    <source>
        <dbReference type="Proteomes" id="UP000183997"/>
    </source>
</evidence>
<sequence length="433" mass="46682">MRMVDLIHKKREGESLTKEEIEFIIQGYTRDEIPDYQMSAFTMAVFYKGMNRQEIADFTNAMVHSGETIDLSAIEGIKVDKHSTGGVGDKVSLIILPLVASVGVPVAKMSGRGLGHTGGTIDKLESIEGFRIELGREEFINHVNTYKMAIAGQSANLAPADKKLYALRDVTATVDSIPLIASSVMSKKIASGADAIVLDVKVGSGAFMKSLEEAKELAETMVEIGNSLNRKTIAIVTDMSQPLGHEIGNANEIKEAIDVLQGKGAEDLTTVALTIASYMTILGGVYTDFDRAYQELEKVIKSGKAVEKLKQLVTIQGGNPAVIDNPAKLPQAAHHIEVKAWENGYVESIDAESVGISAMLLGAGRQKKGDAIDYAAGITLSKKIGDEIKIGDTICILHTNVEDYDQAIQMIRNAYVFSQEKLGPKDLILGVIA</sequence>
<dbReference type="GO" id="GO:0004645">
    <property type="term" value="F:1,4-alpha-oligoglucan phosphorylase activity"/>
    <property type="evidence" value="ECO:0007669"/>
    <property type="project" value="InterPro"/>
</dbReference>
<dbReference type="GO" id="GO:0006206">
    <property type="term" value="P:pyrimidine nucleobase metabolic process"/>
    <property type="evidence" value="ECO:0007669"/>
    <property type="project" value="InterPro"/>
</dbReference>
<evidence type="ECO:0000256" key="9">
    <source>
        <dbReference type="ARBA" id="ARBA00022679"/>
    </source>
</evidence>
<dbReference type="InterPro" id="IPR036320">
    <property type="entry name" value="Glycosyl_Trfase_fam3_N_dom_sf"/>
</dbReference>
<dbReference type="PROSITE" id="PS00647">
    <property type="entry name" value="THYMID_PHOSPHORYLASE"/>
    <property type="match status" value="1"/>
</dbReference>
<evidence type="ECO:0000259" key="13">
    <source>
        <dbReference type="SMART" id="SM00941"/>
    </source>
</evidence>
<keyword evidence="10" id="KW-0479">Metal-binding</keyword>
<keyword evidence="8" id="KW-0328">Glycosyltransferase</keyword>
<dbReference type="PANTHER" id="PTHR10515:SF0">
    <property type="entry name" value="THYMIDINE PHOSPHORYLASE"/>
    <property type="match status" value="1"/>
</dbReference>
<dbReference type="Gene3D" id="3.40.1030.10">
    <property type="entry name" value="Nucleoside phosphorylase/phosphoribosyltransferase catalytic domain"/>
    <property type="match status" value="1"/>
</dbReference>
<dbReference type="SUPFAM" id="SSF54680">
    <property type="entry name" value="Pyrimidine nucleoside phosphorylase C-terminal domain"/>
    <property type="match status" value="1"/>
</dbReference>
<organism evidence="14 15">
    <name type="scientific">Desulforamulus aeronauticus DSM 10349</name>
    <dbReference type="NCBI Taxonomy" id="1121421"/>
    <lineage>
        <taxon>Bacteria</taxon>
        <taxon>Bacillati</taxon>
        <taxon>Bacillota</taxon>
        <taxon>Clostridia</taxon>
        <taxon>Eubacteriales</taxon>
        <taxon>Peptococcaceae</taxon>
        <taxon>Desulforamulus</taxon>
    </lineage>
</organism>
<name>A0A1M6PD00_9FIRM</name>
<dbReference type="Pfam" id="PF02885">
    <property type="entry name" value="Glycos_trans_3N"/>
    <property type="match status" value="1"/>
</dbReference>
<dbReference type="InterPro" id="IPR013102">
    <property type="entry name" value="PYNP_C"/>
</dbReference>
<evidence type="ECO:0000256" key="12">
    <source>
        <dbReference type="ARBA" id="ARBA00048525"/>
    </source>
</evidence>
<dbReference type="GO" id="GO:0009032">
    <property type="term" value="F:thymidine phosphorylase activity"/>
    <property type="evidence" value="ECO:0007669"/>
    <property type="project" value="TreeGrafter"/>
</dbReference>
<evidence type="ECO:0000256" key="6">
    <source>
        <dbReference type="ARBA" id="ARBA00011889"/>
    </source>
</evidence>
<dbReference type="NCBIfam" id="TIGR02644">
    <property type="entry name" value="Y_phosphoryl"/>
    <property type="match status" value="1"/>
</dbReference>
<dbReference type="RefSeq" id="WP_072910714.1">
    <property type="nucleotide sequence ID" value="NZ_FRAR01000006.1"/>
</dbReference>
<comment type="catalytic activity">
    <reaction evidence="11">
        <text>uridine + phosphate = alpha-D-ribose 1-phosphate + uracil</text>
        <dbReference type="Rhea" id="RHEA:24388"/>
        <dbReference type="ChEBI" id="CHEBI:16704"/>
        <dbReference type="ChEBI" id="CHEBI:17568"/>
        <dbReference type="ChEBI" id="CHEBI:43474"/>
        <dbReference type="ChEBI" id="CHEBI:57720"/>
        <dbReference type="EC" id="2.4.2.2"/>
    </reaction>
</comment>
<accession>A0A1M6PD00</accession>
<dbReference type="STRING" id="1121421.SAMN02745123_00509"/>
<keyword evidence="9" id="KW-0808">Transferase</keyword>
<dbReference type="Gene3D" id="1.20.970.10">
    <property type="entry name" value="Transferase, Pyrimidine Nucleoside Phosphorylase, Chain C"/>
    <property type="match status" value="1"/>
</dbReference>
<dbReference type="GO" id="GO:0046872">
    <property type="term" value="F:metal ion binding"/>
    <property type="evidence" value="ECO:0007669"/>
    <property type="project" value="UniProtKB-KW"/>
</dbReference>
<feature type="domain" description="Pyrimidine nucleoside phosphorylase C-terminal" evidence="13">
    <location>
        <begin position="345"/>
        <end position="418"/>
    </location>
</feature>
<dbReference type="InterPro" id="IPR017872">
    <property type="entry name" value="Pyrmidine_PPase_CS"/>
</dbReference>
<evidence type="ECO:0000256" key="7">
    <source>
        <dbReference type="ARBA" id="ARBA00014680"/>
    </source>
</evidence>
<dbReference type="SUPFAM" id="SSF47648">
    <property type="entry name" value="Nucleoside phosphorylase/phosphoribosyltransferase N-terminal domain"/>
    <property type="match status" value="1"/>
</dbReference>
<dbReference type="InterPro" id="IPR000053">
    <property type="entry name" value="Thymidine/pyrmidine_PPase"/>
</dbReference>
<dbReference type="EC" id="2.4.2.2" evidence="6"/>
<comment type="catalytic activity">
    <reaction evidence="1">
        <text>2'-deoxyuridine + phosphate = 2-deoxy-alpha-D-ribose 1-phosphate + uracil</text>
        <dbReference type="Rhea" id="RHEA:22824"/>
        <dbReference type="ChEBI" id="CHEBI:16450"/>
        <dbReference type="ChEBI" id="CHEBI:17568"/>
        <dbReference type="ChEBI" id="CHEBI:43474"/>
        <dbReference type="ChEBI" id="CHEBI:57259"/>
        <dbReference type="EC" id="2.4.2.2"/>
    </reaction>
</comment>
<evidence type="ECO:0000256" key="5">
    <source>
        <dbReference type="ARBA" id="ARBA00011738"/>
    </source>
</evidence>
<dbReference type="AlphaFoldDB" id="A0A1M6PD00"/>